<gene>
    <name evidence="1" type="ORF">KIN20_026851</name>
</gene>
<organism evidence="1 2">
    <name type="scientific">Parelaphostrongylus tenuis</name>
    <name type="common">Meningeal worm</name>
    <dbReference type="NCBI Taxonomy" id="148309"/>
    <lineage>
        <taxon>Eukaryota</taxon>
        <taxon>Metazoa</taxon>
        <taxon>Ecdysozoa</taxon>
        <taxon>Nematoda</taxon>
        <taxon>Chromadorea</taxon>
        <taxon>Rhabditida</taxon>
        <taxon>Rhabditina</taxon>
        <taxon>Rhabditomorpha</taxon>
        <taxon>Strongyloidea</taxon>
        <taxon>Metastrongylidae</taxon>
        <taxon>Parelaphostrongylus</taxon>
    </lineage>
</organism>
<protein>
    <submittedName>
        <fullName evidence="1">Uncharacterized protein</fullName>
    </submittedName>
</protein>
<dbReference type="Proteomes" id="UP001196413">
    <property type="component" value="Unassembled WGS sequence"/>
</dbReference>
<accession>A0AAD5QYL3</accession>
<keyword evidence="2" id="KW-1185">Reference proteome</keyword>
<comment type="caution">
    <text evidence="1">The sequence shown here is derived from an EMBL/GenBank/DDBJ whole genome shotgun (WGS) entry which is preliminary data.</text>
</comment>
<evidence type="ECO:0000313" key="2">
    <source>
        <dbReference type="Proteomes" id="UP001196413"/>
    </source>
</evidence>
<name>A0AAD5QYL3_PARTN</name>
<sequence>MSAGQARISERLFHLAFDVLERQGRGAFLSDGAISSILGQLRVQITYTELNCRMSVKPEDMLGSQI</sequence>
<reference evidence="1" key="1">
    <citation type="submission" date="2021-06" db="EMBL/GenBank/DDBJ databases">
        <title>Parelaphostrongylus tenuis whole genome reference sequence.</title>
        <authorList>
            <person name="Garwood T.J."/>
            <person name="Larsen P.A."/>
            <person name="Fountain-Jones N.M."/>
            <person name="Garbe J.R."/>
            <person name="Macchietto M.G."/>
            <person name="Kania S.A."/>
            <person name="Gerhold R.W."/>
            <person name="Richards J.E."/>
            <person name="Wolf T.M."/>
        </authorList>
    </citation>
    <scope>NUCLEOTIDE SEQUENCE</scope>
    <source>
        <strain evidence="1">MNPRO001-30</strain>
        <tissue evidence="1">Meninges</tissue>
    </source>
</reference>
<dbReference type="EMBL" id="JAHQIW010005497">
    <property type="protein sequence ID" value="KAJ1366241.1"/>
    <property type="molecule type" value="Genomic_DNA"/>
</dbReference>
<proteinExistence type="predicted"/>
<dbReference type="AlphaFoldDB" id="A0AAD5QYL3"/>
<evidence type="ECO:0000313" key="1">
    <source>
        <dbReference type="EMBL" id="KAJ1366241.1"/>
    </source>
</evidence>